<feature type="compositionally biased region" description="Polar residues" evidence="14">
    <location>
        <begin position="623"/>
        <end position="634"/>
    </location>
</feature>
<dbReference type="Gene3D" id="3.40.50.10190">
    <property type="entry name" value="BRCT domain"/>
    <property type="match status" value="1"/>
</dbReference>
<feature type="region of interest" description="Disordered" evidence="14">
    <location>
        <begin position="192"/>
        <end position="244"/>
    </location>
</feature>
<feature type="compositionally biased region" description="Basic and acidic residues" evidence="14">
    <location>
        <begin position="1255"/>
        <end position="1264"/>
    </location>
</feature>
<keyword evidence="6" id="KW-0597">Phosphoprotein</keyword>
<evidence type="ECO:0000256" key="3">
    <source>
        <dbReference type="ARBA" id="ARBA00015014"/>
    </source>
</evidence>
<dbReference type="GO" id="GO:0006281">
    <property type="term" value="P:DNA repair"/>
    <property type="evidence" value="ECO:0007669"/>
    <property type="project" value="UniProtKB-KW"/>
</dbReference>
<evidence type="ECO:0000256" key="4">
    <source>
        <dbReference type="ARBA" id="ARBA00022454"/>
    </source>
</evidence>
<evidence type="ECO:0000313" key="17">
    <source>
        <dbReference type="EMBL" id="GFN81430.1"/>
    </source>
</evidence>
<evidence type="ECO:0000256" key="1">
    <source>
        <dbReference type="ARBA" id="ARBA00004123"/>
    </source>
</evidence>
<keyword evidence="8" id="KW-0227">DNA damage</keyword>
<dbReference type="SUPFAM" id="SSF52113">
    <property type="entry name" value="BRCT domain"/>
    <property type="match status" value="1"/>
</dbReference>
<dbReference type="PROSITE" id="PS50172">
    <property type="entry name" value="BRCT"/>
    <property type="match status" value="1"/>
</dbReference>
<dbReference type="Pfam" id="PF00498">
    <property type="entry name" value="FHA"/>
    <property type="match status" value="1"/>
</dbReference>
<feature type="compositionally biased region" description="Basic and acidic residues" evidence="14">
    <location>
        <begin position="1846"/>
        <end position="1855"/>
    </location>
</feature>
<keyword evidence="12" id="KW-0539">Nucleus</keyword>
<keyword evidence="18" id="KW-1185">Reference proteome</keyword>
<feature type="region of interest" description="Disordered" evidence="14">
    <location>
        <begin position="334"/>
        <end position="761"/>
    </location>
</feature>
<dbReference type="Gene3D" id="2.60.200.20">
    <property type="match status" value="1"/>
</dbReference>
<feature type="region of interest" description="Disordered" evidence="14">
    <location>
        <begin position="914"/>
        <end position="1923"/>
    </location>
</feature>
<feature type="compositionally biased region" description="Basic and acidic residues" evidence="14">
    <location>
        <begin position="339"/>
        <end position="353"/>
    </location>
</feature>
<evidence type="ECO:0000256" key="9">
    <source>
        <dbReference type="ARBA" id="ARBA00022843"/>
    </source>
</evidence>
<evidence type="ECO:0000256" key="10">
    <source>
        <dbReference type="ARBA" id="ARBA00022990"/>
    </source>
</evidence>
<feature type="domain" description="FHA" evidence="15">
    <location>
        <begin position="76"/>
        <end position="126"/>
    </location>
</feature>
<dbReference type="PANTHER" id="PTHR23196:SF34">
    <property type="entry name" value="MEDIATOR OF DNA DAMAGE CHECKPOINT PROTEIN 1"/>
    <property type="match status" value="1"/>
</dbReference>
<dbReference type="CDD" id="cd22665">
    <property type="entry name" value="FHA_MDC1"/>
    <property type="match status" value="1"/>
</dbReference>
<reference evidence="17 18" key="1">
    <citation type="journal article" date="2021" name="Elife">
        <title>Chloroplast acquisition without the gene transfer in kleptoplastic sea slugs, Plakobranchus ocellatus.</title>
        <authorList>
            <person name="Maeda T."/>
            <person name="Takahashi S."/>
            <person name="Yoshida T."/>
            <person name="Shimamura S."/>
            <person name="Takaki Y."/>
            <person name="Nagai Y."/>
            <person name="Toyoda A."/>
            <person name="Suzuki Y."/>
            <person name="Arimoto A."/>
            <person name="Ishii H."/>
            <person name="Satoh N."/>
            <person name="Nishiyama T."/>
            <person name="Hasebe M."/>
            <person name="Maruyama T."/>
            <person name="Minagawa J."/>
            <person name="Obokata J."/>
            <person name="Shigenobu S."/>
        </authorList>
    </citation>
    <scope>NUCLEOTIDE SEQUENCE [LARGE SCALE GENOMIC DNA]</scope>
</reference>
<feature type="compositionally biased region" description="Low complexity" evidence="14">
    <location>
        <begin position="931"/>
        <end position="947"/>
    </location>
</feature>
<comment type="caution">
    <text evidence="17">The sequence shown here is derived from an EMBL/GenBank/DDBJ whole genome shotgun (WGS) entry which is preliminary data.</text>
</comment>
<accession>A0AAV3YGE9</accession>
<keyword evidence="9" id="KW-0832">Ubl conjugation</keyword>
<feature type="compositionally biased region" description="Basic and acidic residues" evidence="14">
    <location>
        <begin position="1195"/>
        <end position="1223"/>
    </location>
</feature>
<evidence type="ECO:0000256" key="5">
    <source>
        <dbReference type="ARBA" id="ARBA00022499"/>
    </source>
</evidence>
<feature type="compositionally biased region" description="Low complexity" evidence="14">
    <location>
        <begin position="1179"/>
        <end position="1189"/>
    </location>
</feature>
<feature type="compositionally biased region" description="Low complexity" evidence="14">
    <location>
        <begin position="1862"/>
        <end position="1882"/>
    </location>
</feature>
<dbReference type="InterPro" id="IPR000253">
    <property type="entry name" value="FHA_dom"/>
</dbReference>
<feature type="compositionally biased region" description="Basic and acidic residues" evidence="14">
    <location>
        <begin position="215"/>
        <end position="238"/>
    </location>
</feature>
<dbReference type="SMART" id="SM00240">
    <property type="entry name" value="FHA"/>
    <property type="match status" value="1"/>
</dbReference>
<dbReference type="InterPro" id="IPR036420">
    <property type="entry name" value="BRCT_dom_sf"/>
</dbReference>
<feature type="compositionally biased region" description="Basic and acidic residues" evidence="14">
    <location>
        <begin position="553"/>
        <end position="568"/>
    </location>
</feature>
<evidence type="ECO:0000256" key="14">
    <source>
        <dbReference type="SAM" id="MobiDB-lite"/>
    </source>
</evidence>
<feature type="compositionally biased region" description="Low complexity" evidence="14">
    <location>
        <begin position="421"/>
        <end position="435"/>
    </location>
</feature>
<dbReference type="InterPro" id="IPR001357">
    <property type="entry name" value="BRCT_dom"/>
</dbReference>
<evidence type="ECO:0000256" key="7">
    <source>
        <dbReference type="ARBA" id="ARBA00022737"/>
    </source>
</evidence>
<dbReference type="SUPFAM" id="SSF49879">
    <property type="entry name" value="SMAD/FHA domain"/>
    <property type="match status" value="1"/>
</dbReference>
<keyword evidence="10" id="KW-0007">Acetylation</keyword>
<feature type="compositionally biased region" description="Basic and acidic residues" evidence="14">
    <location>
        <begin position="1756"/>
        <end position="1767"/>
    </location>
</feature>
<dbReference type="SMART" id="SM00292">
    <property type="entry name" value="BRCT"/>
    <property type="match status" value="1"/>
</dbReference>
<feature type="compositionally biased region" description="Acidic residues" evidence="14">
    <location>
        <begin position="436"/>
        <end position="453"/>
    </location>
</feature>
<organism evidence="17 18">
    <name type="scientific">Plakobranchus ocellatus</name>
    <dbReference type="NCBI Taxonomy" id="259542"/>
    <lineage>
        <taxon>Eukaryota</taxon>
        <taxon>Metazoa</taxon>
        <taxon>Spiralia</taxon>
        <taxon>Lophotrochozoa</taxon>
        <taxon>Mollusca</taxon>
        <taxon>Gastropoda</taxon>
        <taxon>Heterobranchia</taxon>
        <taxon>Euthyneura</taxon>
        <taxon>Panpulmonata</taxon>
        <taxon>Sacoglossa</taxon>
        <taxon>Placobranchoidea</taxon>
        <taxon>Plakobranchidae</taxon>
        <taxon>Plakobranchus</taxon>
    </lineage>
</organism>
<keyword evidence="5" id="KW-1017">Isopeptide bond</keyword>
<dbReference type="InterPro" id="IPR008984">
    <property type="entry name" value="SMAD_FHA_dom_sf"/>
</dbReference>
<evidence type="ECO:0000313" key="18">
    <source>
        <dbReference type="Proteomes" id="UP000735302"/>
    </source>
</evidence>
<dbReference type="InterPro" id="IPR051579">
    <property type="entry name" value="DDR_Transcriptional_Reg"/>
</dbReference>
<dbReference type="PANTHER" id="PTHR23196">
    <property type="entry name" value="PAX TRANSCRIPTION ACTIVATION DOMAIN INTERACTING PROTEIN"/>
    <property type="match status" value="1"/>
</dbReference>
<evidence type="ECO:0000256" key="12">
    <source>
        <dbReference type="ARBA" id="ARBA00023242"/>
    </source>
</evidence>
<feature type="compositionally biased region" description="Polar residues" evidence="14">
    <location>
        <begin position="1706"/>
        <end position="1719"/>
    </location>
</feature>
<feature type="compositionally biased region" description="Low complexity" evidence="14">
    <location>
        <begin position="1653"/>
        <end position="1663"/>
    </location>
</feature>
<feature type="compositionally biased region" description="Polar residues" evidence="14">
    <location>
        <begin position="688"/>
        <end position="699"/>
    </location>
</feature>
<dbReference type="Pfam" id="PF16770">
    <property type="entry name" value="RTT107_BRCT_5"/>
    <property type="match status" value="1"/>
</dbReference>
<dbReference type="PROSITE" id="PS50006">
    <property type="entry name" value="FHA_DOMAIN"/>
    <property type="match status" value="1"/>
</dbReference>
<feature type="compositionally biased region" description="Acidic residues" evidence="14">
    <location>
        <begin position="410"/>
        <end position="419"/>
    </location>
</feature>
<feature type="compositionally biased region" description="Polar residues" evidence="14">
    <location>
        <begin position="719"/>
        <end position="731"/>
    </location>
</feature>
<feature type="compositionally biased region" description="Basic and acidic residues" evidence="14">
    <location>
        <begin position="386"/>
        <end position="395"/>
    </location>
</feature>
<feature type="compositionally biased region" description="Basic and acidic residues" evidence="14">
    <location>
        <begin position="1545"/>
        <end position="1554"/>
    </location>
</feature>
<feature type="compositionally biased region" description="Basic and acidic residues" evidence="14">
    <location>
        <begin position="1098"/>
        <end position="1124"/>
    </location>
</feature>
<feature type="region of interest" description="Disordered" evidence="14">
    <location>
        <begin position="792"/>
        <end position="824"/>
    </location>
</feature>
<evidence type="ECO:0000256" key="8">
    <source>
        <dbReference type="ARBA" id="ARBA00022763"/>
    </source>
</evidence>
<feature type="compositionally biased region" description="Basic and acidic residues" evidence="14">
    <location>
        <begin position="1425"/>
        <end position="1438"/>
    </location>
</feature>
<dbReference type="Proteomes" id="UP000735302">
    <property type="component" value="Unassembled WGS sequence"/>
</dbReference>
<feature type="compositionally biased region" description="Polar residues" evidence="14">
    <location>
        <begin position="397"/>
        <end position="406"/>
    </location>
</feature>
<evidence type="ECO:0000259" key="15">
    <source>
        <dbReference type="PROSITE" id="PS50006"/>
    </source>
</evidence>
<keyword evidence="7" id="KW-0677">Repeat</keyword>
<dbReference type="CDD" id="cd17744">
    <property type="entry name" value="BRCT_MDC1_rpt1"/>
    <property type="match status" value="1"/>
</dbReference>
<keyword evidence="4" id="KW-0158">Chromosome</keyword>
<gene>
    <name evidence="17" type="ORF">PoB_000793600</name>
</gene>
<keyword evidence="11" id="KW-0234">DNA repair</keyword>
<comment type="subcellular location">
    <subcellularLocation>
        <location evidence="2">Chromosome</location>
    </subcellularLocation>
    <subcellularLocation>
        <location evidence="1">Nucleus</location>
    </subcellularLocation>
</comment>
<sequence length="2060" mass="221386">MDQMLQPCPAVSSRVQGTMDPEDFDQTQAIAFDDQDFNDDTDELGPEGEKKPAGYLKVLLQKGLNETSHPLYEGDNIIGRNQDTCHVYIPSKSLSKEHACIQIVADVHMLFDKGSRNKTRRGKLILSPEVRYELRNNEELMFADVKCVYQIANELDTVAESGSDTEGSESLMLKYDISGEASLEAAGAKGNLTGTEAENNDDDSVLPPTQSYPTEHSRSKVIVKDTPESAKQHSKPLETDVPLPTLVLSESESEGEEEEEKVAQTQDVSKLKLLSKQAEVQATLLCEDSDPESSRDKFQFMAATQAYGVGGEDNDDTEDETSRQSLIGAATQAYGLTRDGAEHEGDGDKRLLDEPTQAFSKVAEDTEDSKPMAATQSFRLTGKTTGEGKETEGNKELNTSDSSAAATQIFEEEEDDDENGASGAALFAAATMACDDIIDDEETDNEEKEDGGGSEDATQVFDENAPTQKIAFKKDENGNSDTINVQNSSKKGKITPSETLVIDDCQTVPVPQNKTAKPATPEAAKSNRSNSKIGQKDLPSADAPTQVIQNEGDTLHLKTGDEEGKESDNDGETQVFGDETVPVENLNARKTPAKPQLSRKTKGKGRAAQPREAAVETVPVEDSSPSLSDKTQARNTKRNRNPVADTLVISEGKRGDGLLDEPTQLFAENNDQGQEDEESVKEQGERSAASNNEPTQDFVTASGDLPTQVFAPDDGAHSAVQQNRSLGSKQFMSKVKRSTLAISSDEEDDSGNDNEKPWLAANANEATQAYLSGLNKEIGGVAKTISIEEEATQAYSVHNGDDSQGEEAEEQEDKPGLVDEPTQAYGLVADAEDLDDEDATQAFENLVEDEDDNHVIGAGDPTQKYDMLVRESSDPTQQEGKGEEVVENSDDDDDSDLEEKSVLKMDQVVEALADADELEDRGEAEAKLVNSSSSSPQVSVSGVAQQSDLVPRNEEKSACDLSEPPLSPEIPDRSTESTPVFAVPVGEKELSDTEEMVPDSMALGEGENETDAGSKSMIPLPLPARSPLKSALVTRKRSPSPAAKCVNFSEAEPQTATPEKEEEKPTARKGRGRRSQGLVDSAEEKEPVNSQKGLKAKIINDSDQREQTEVNISKIDENQVEMKTRQSRTYRGASKRAETVKNLSDSEKDKQMKDESNMKNPLPDVSTKESPSKPGTNLSEKSSSQLSPSRVLRRQMKDADDDNKVPVESVEERSAGCKPKEMNLEDQNSRSNMTKSTEQTSEGNRQTVVAASESHSTEELEKPAGKIKPRGKNAKTISKGETEQKSTPSGRRGKPGATLTEGSSDSATGDLDASPSLSGGRVSSRGRRITNSSHLKDYDTSVRGKGRKSVLSPSPNTEAGTSSESSVDTSHTKSKPGGSAAEEIELPVPLADARQPPNTAASEETKAQDSAQVKKGTGRGRRRKNNEEKNEGETKTEVENVVIMQTELKDTSDGNNGSTPKPEGSNEGDEVSGNRSKRGGNGRQRGKKSTVVVEEKDDAGSVRGDNTDFESIVSEEREASESGTQKLNTRKTRGHMTKADSGSVEGKDGKKDEPIAENVSARAKRGRKSAAVLEIDADVTIKKAKKDEVPESREETEETNNPDKEKGAGRRQRNARAQKTEVEEQTAEMIRAAGADLNTSAATNQKTKRGRMSSRAAAASDDSIPGQPALPSGSDSISQSSESVANRKSSRTLKMQDAVAKDSALESDNMTSNASSANDTRGRGKGRKSAVVGSSSSAIKSEGSNRDVQGGETEAEGSRNADKRKSLVPESQSLTGQAKRQSSRASVAAGGKAAVDQEEMDVSECEQASQSSASTRGRRGGGKRSAVTQELVQQEESRTLTKSTRRGLDKKETLKDSAGVLTSSQTKQQASTPSSQPSSSPAKKSRRSSPPPSTPSRKSGAAIAVASSPAPTSSPSLRKSTVNNQPKVMFTGVIDDQGEKIVKELGGELVSKIQDCSHLITDKVRRTVKFLGGLAKGALIVTPQWLESSKQARTFLDGHKFLVKDPAMEKQYKFSLQSSIERAGADPLLQGYSLYVTPSVRPDPTQMKDILICAGAKVNL</sequence>
<dbReference type="EMBL" id="BLXT01000924">
    <property type="protein sequence ID" value="GFN81430.1"/>
    <property type="molecule type" value="Genomic_DNA"/>
</dbReference>
<feature type="compositionally biased region" description="Polar residues" evidence="14">
    <location>
        <begin position="1769"/>
        <end position="1785"/>
    </location>
</feature>
<feature type="compositionally biased region" description="Low complexity" evidence="14">
    <location>
        <begin position="514"/>
        <end position="524"/>
    </location>
</feature>
<feature type="compositionally biased region" description="Polar residues" evidence="14">
    <location>
        <begin position="1225"/>
        <end position="1249"/>
    </location>
</feature>
<protein>
    <recommendedName>
        <fullName evidence="3">Mediator of DNA damage checkpoint protein 1</fullName>
    </recommendedName>
</protein>
<feature type="compositionally biased region" description="Polar residues" evidence="14">
    <location>
        <begin position="1351"/>
        <end position="1369"/>
    </location>
</feature>
<feature type="region of interest" description="Disordered" evidence="14">
    <location>
        <begin position="845"/>
        <end position="900"/>
    </location>
</feature>
<evidence type="ECO:0000259" key="16">
    <source>
        <dbReference type="PROSITE" id="PS50172"/>
    </source>
</evidence>
<evidence type="ECO:0000256" key="13">
    <source>
        <dbReference type="ARBA" id="ARBA00023306"/>
    </source>
</evidence>
<dbReference type="GO" id="GO:0005634">
    <property type="term" value="C:nucleus"/>
    <property type="evidence" value="ECO:0007669"/>
    <property type="project" value="UniProtKB-SubCell"/>
</dbReference>
<feature type="compositionally biased region" description="Polar residues" evidence="14">
    <location>
        <begin position="479"/>
        <end position="489"/>
    </location>
</feature>
<feature type="compositionally biased region" description="Basic and acidic residues" evidence="14">
    <location>
        <begin position="1579"/>
        <end position="1593"/>
    </location>
</feature>
<feature type="compositionally biased region" description="Acidic residues" evidence="14">
    <location>
        <begin position="885"/>
        <end position="897"/>
    </location>
</feature>
<keyword evidence="13" id="KW-0131">Cell cycle</keyword>
<name>A0AAV3YGE9_9GAST</name>
<feature type="compositionally biased region" description="Acidic residues" evidence="14">
    <location>
        <begin position="803"/>
        <end position="812"/>
    </location>
</feature>
<feature type="compositionally biased region" description="Low complexity" evidence="14">
    <location>
        <begin position="1672"/>
        <end position="1683"/>
    </location>
</feature>
<proteinExistence type="predicted"/>
<feature type="compositionally biased region" description="Low complexity" evidence="14">
    <location>
        <begin position="1895"/>
        <end position="1916"/>
    </location>
</feature>
<feature type="compositionally biased region" description="Low complexity" evidence="14">
    <location>
        <begin position="1805"/>
        <end position="1815"/>
    </location>
</feature>
<dbReference type="GO" id="GO:0005694">
    <property type="term" value="C:chromosome"/>
    <property type="evidence" value="ECO:0007669"/>
    <property type="project" value="UniProtKB-SubCell"/>
</dbReference>
<evidence type="ECO:0000256" key="11">
    <source>
        <dbReference type="ARBA" id="ARBA00023204"/>
    </source>
</evidence>
<evidence type="ECO:0000256" key="2">
    <source>
        <dbReference type="ARBA" id="ARBA00004286"/>
    </source>
</evidence>
<feature type="compositionally biased region" description="Basic and acidic residues" evidence="14">
    <location>
        <begin position="1135"/>
        <end position="1157"/>
    </location>
</feature>
<feature type="compositionally biased region" description="Low complexity" evidence="14">
    <location>
        <begin position="1729"/>
        <end position="1742"/>
    </location>
</feature>
<evidence type="ECO:0000256" key="6">
    <source>
        <dbReference type="ARBA" id="ARBA00022553"/>
    </source>
</evidence>
<feature type="domain" description="BRCT" evidence="16">
    <location>
        <begin position="1925"/>
        <end position="2003"/>
    </location>
</feature>
<feature type="compositionally biased region" description="Basic residues" evidence="14">
    <location>
        <begin position="1475"/>
        <end position="1488"/>
    </location>
</feature>